<dbReference type="Gene3D" id="1.10.1330.10">
    <property type="entry name" value="Dockerin domain"/>
    <property type="match status" value="1"/>
</dbReference>
<keyword evidence="3" id="KW-1185">Reference proteome</keyword>
<dbReference type="EMBL" id="AOJH01000103">
    <property type="protein sequence ID" value="EMA57011.1"/>
    <property type="molecule type" value="Genomic_DNA"/>
</dbReference>
<proteinExistence type="predicted"/>
<dbReference type="InterPro" id="IPR018247">
    <property type="entry name" value="EF_Hand_1_Ca_BS"/>
</dbReference>
<evidence type="ECO:0000259" key="1">
    <source>
        <dbReference type="PROSITE" id="PS51766"/>
    </source>
</evidence>
<gene>
    <name evidence="2" type="ORF">C468_16899</name>
</gene>
<evidence type="ECO:0000313" key="2">
    <source>
        <dbReference type="EMBL" id="EMA57011.1"/>
    </source>
</evidence>
<dbReference type="SUPFAM" id="SSF63446">
    <property type="entry name" value="Type I dockerin domain"/>
    <property type="match status" value="1"/>
</dbReference>
<dbReference type="GO" id="GO:0000272">
    <property type="term" value="P:polysaccharide catabolic process"/>
    <property type="evidence" value="ECO:0007669"/>
    <property type="project" value="InterPro"/>
</dbReference>
<dbReference type="InterPro" id="IPR002105">
    <property type="entry name" value="Dockerin_1_rpt"/>
</dbReference>
<dbReference type="InterPro" id="IPR036439">
    <property type="entry name" value="Dockerin_dom_sf"/>
</dbReference>
<dbReference type="PROSITE" id="PS51766">
    <property type="entry name" value="DOCKERIN"/>
    <property type="match status" value="1"/>
</dbReference>
<accession>M0NGS2</accession>
<dbReference type="AlphaFoldDB" id="M0NGS2"/>
<name>M0NGS2_9EURY</name>
<keyword evidence="2" id="KW-0378">Hydrolase</keyword>
<dbReference type="InterPro" id="IPR016134">
    <property type="entry name" value="Dockerin_dom"/>
</dbReference>
<dbReference type="Pfam" id="PF00404">
    <property type="entry name" value="Dockerin_1"/>
    <property type="match status" value="1"/>
</dbReference>
<comment type="caution">
    <text evidence="2">The sequence shown here is derived from an EMBL/GenBank/DDBJ whole genome shotgun (WGS) entry which is preliminary data.</text>
</comment>
<evidence type="ECO:0000313" key="3">
    <source>
        <dbReference type="Proteomes" id="UP000011546"/>
    </source>
</evidence>
<sequence length="54" mass="5794">MYEDVNGDGSVNALDVQALFANLNSDSVQGNMAFDFNGDGSVSVIDVQYMFAQL</sequence>
<dbReference type="Proteomes" id="UP000011546">
    <property type="component" value="Unassembled WGS sequence"/>
</dbReference>
<dbReference type="PROSITE" id="PS00018">
    <property type="entry name" value="EF_HAND_1"/>
    <property type="match status" value="2"/>
</dbReference>
<reference evidence="2 3" key="1">
    <citation type="journal article" date="2014" name="PLoS Genet.">
        <title>Phylogenetically driven sequencing of extremely halophilic archaea reveals strategies for static and dynamic osmo-response.</title>
        <authorList>
            <person name="Becker E.A."/>
            <person name="Seitzer P.M."/>
            <person name="Tritt A."/>
            <person name="Larsen D."/>
            <person name="Krusor M."/>
            <person name="Yao A.I."/>
            <person name="Wu D."/>
            <person name="Madern D."/>
            <person name="Eisen J.A."/>
            <person name="Darling A.E."/>
            <person name="Facciotti M.T."/>
        </authorList>
    </citation>
    <scope>NUCLEOTIDE SEQUENCE [LARGE SCALE GENOMIC DNA]</scope>
    <source>
        <strain evidence="2 3">JCM 14978</strain>
    </source>
</reference>
<dbReference type="GO" id="GO:0004553">
    <property type="term" value="F:hydrolase activity, hydrolyzing O-glycosyl compounds"/>
    <property type="evidence" value="ECO:0007669"/>
    <property type="project" value="InterPro"/>
</dbReference>
<feature type="domain" description="Dockerin" evidence="1">
    <location>
        <begin position="1"/>
        <end position="54"/>
    </location>
</feature>
<organism evidence="2 3">
    <name type="scientific">Halorubrum kocurii JCM 14978</name>
    <dbReference type="NCBI Taxonomy" id="1230456"/>
    <lineage>
        <taxon>Archaea</taxon>
        <taxon>Methanobacteriati</taxon>
        <taxon>Methanobacteriota</taxon>
        <taxon>Stenosarchaea group</taxon>
        <taxon>Halobacteria</taxon>
        <taxon>Halobacteriales</taxon>
        <taxon>Haloferacaceae</taxon>
        <taxon>Halorubrum</taxon>
    </lineage>
</organism>
<protein>
    <submittedName>
        <fullName evidence="2">UDP-sugar hydrolase / 5'-nucleotidase</fullName>
    </submittedName>
</protein>